<dbReference type="Proteomes" id="UP000266188">
    <property type="component" value="Unassembled WGS sequence"/>
</dbReference>
<name>A0A3A2ZX40_9EURO</name>
<feature type="region of interest" description="Disordered" evidence="5">
    <location>
        <begin position="186"/>
        <end position="217"/>
    </location>
</feature>
<evidence type="ECO:0000313" key="8">
    <source>
        <dbReference type="Proteomes" id="UP000266188"/>
    </source>
</evidence>
<evidence type="ECO:0000256" key="5">
    <source>
        <dbReference type="SAM" id="MobiDB-lite"/>
    </source>
</evidence>
<dbReference type="GO" id="GO:0000981">
    <property type="term" value="F:DNA-binding transcription factor activity, RNA polymerase II-specific"/>
    <property type="evidence" value="ECO:0007669"/>
    <property type="project" value="InterPro"/>
</dbReference>
<evidence type="ECO:0000313" key="7">
    <source>
        <dbReference type="EMBL" id="RJE27250.1"/>
    </source>
</evidence>
<evidence type="ECO:0000256" key="2">
    <source>
        <dbReference type="ARBA" id="ARBA00023125"/>
    </source>
</evidence>
<dbReference type="SUPFAM" id="SSF57701">
    <property type="entry name" value="Zn2/Cys6 DNA-binding domain"/>
    <property type="match status" value="1"/>
</dbReference>
<dbReference type="STRING" id="2070753.A0A3A2ZX40"/>
<dbReference type="SMART" id="SM00066">
    <property type="entry name" value="GAL4"/>
    <property type="match status" value="1"/>
</dbReference>
<dbReference type="CDD" id="cd00067">
    <property type="entry name" value="GAL4"/>
    <property type="match status" value="1"/>
</dbReference>
<feature type="compositionally biased region" description="Polar residues" evidence="5">
    <location>
        <begin position="197"/>
        <end position="207"/>
    </location>
</feature>
<dbReference type="Gene3D" id="4.10.240.10">
    <property type="entry name" value="Zn(2)-C6 fungal-type DNA-binding domain"/>
    <property type="match status" value="1"/>
</dbReference>
<dbReference type="AlphaFoldDB" id="A0A3A2ZX40"/>
<feature type="compositionally biased region" description="Basic and acidic residues" evidence="5">
    <location>
        <begin position="208"/>
        <end position="217"/>
    </location>
</feature>
<dbReference type="GO" id="GO:0003677">
    <property type="term" value="F:DNA binding"/>
    <property type="evidence" value="ECO:0007669"/>
    <property type="project" value="UniProtKB-KW"/>
</dbReference>
<keyword evidence="1" id="KW-0805">Transcription regulation</keyword>
<sequence>MSSKFEYLDMAFIDNSNCDYMEANPAAPISDHHYEPFNAPNRNDDTISDLLSPLTYQPEQLGFNHEWMNEIYSLIAPDNDGTEHADTVNRTPMTSGFNVEPEHFSPTRDGDLQQGLVGMSKYPEILSKKRRRRQYHSCDPCRLAKRGCDLPIDISIHDKRPARSCSTCKIRGRVCTVAWLASRPDHQHAKKRGRTASHPSDTDNFVDTESKNDDGHQLDTPALEEMSPVLAPETEMAQQVVARETCLQQFRLYVDVWDMPMTACISHPCIPPSSPADVAGLAHLGNSSSFSMYFGKAQSWIASCWQMDSTSWEPSSAAPHLFFAVSILDSLFDPRSSQPGSASTSARDASISETYTWVARAMAAQFVIKKDGYDKTSPIARDMAITTWRKAKQLVFENIATTSSFRLALSLLLLGTTLPPARDKENCTEEVDYCLCEGIQRVQRLCAHARAYFPEHSLPMCRMGRRRSDGNSHPILKLPAGDRKKVLELIGALEWLANIVNWVTISISRGQTCASALDTDGDNVITIGPTTINTQKQTTEDVAAPSSQHGQGFNDIVATQAKKEPQSVMVMWSRGAEEHHLTLALSQEATPVVIHLYKSLAALTLAVQNLQDGEVDYDEIRQQCTIMGTLADLWRLAFGTVSETAGLSFQHLGSTLRRRILFCSYDGDLAVLLFYEIFARLQADLALQPSTADKERLYDTIQSMSARCKEHRLASSMQVAFLASISQTISSPGFQGKRGLKASIRDIAAHPVSTHHGFPCDFYLQNG</sequence>
<dbReference type="InterPro" id="IPR036864">
    <property type="entry name" value="Zn2-C6_fun-type_DNA-bd_sf"/>
</dbReference>
<evidence type="ECO:0000256" key="3">
    <source>
        <dbReference type="ARBA" id="ARBA00023163"/>
    </source>
</evidence>
<keyword evidence="4" id="KW-0539">Nucleus</keyword>
<dbReference type="OrthoDB" id="2123952at2759"/>
<reference evidence="8" key="1">
    <citation type="submission" date="2017-02" db="EMBL/GenBank/DDBJ databases">
        <authorList>
            <person name="Tafer H."/>
            <person name="Lopandic K."/>
        </authorList>
    </citation>
    <scope>NUCLEOTIDE SEQUENCE [LARGE SCALE GENOMIC DNA]</scope>
    <source>
        <strain evidence="8">CBS 366.77</strain>
    </source>
</reference>
<organism evidence="7 8">
    <name type="scientific">Aspergillus sclerotialis</name>
    <dbReference type="NCBI Taxonomy" id="2070753"/>
    <lineage>
        <taxon>Eukaryota</taxon>
        <taxon>Fungi</taxon>
        <taxon>Dikarya</taxon>
        <taxon>Ascomycota</taxon>
        <taxon>Pezizomycotina</taxon>
        <taxon>Eurotiomycetes</taxon>
        <taxon>Eurotiomycetidae</taxon>
        <taxon>Eurotiales</taxon>
        <taxon>Aspergillaceae</taxon>
        <taxon>Aspergillus</taxon>
        <taxon>Aspergillus subgen. Polypaecilum</taxon>
    </lineage>
</organism>
<keyword evidence="3" id="KW-0804">Transcription</keyword>
<dbReference type="InterPro" id="IPR001138">
    <property type="entry name" value="Zn2Cys6_DnaBD"/>
</dbReference>
<gene>
    <name evidence="7" type="ORF">PHISCL_00381</name>
</gene>
<keyword evidence="2" id="KW-0238">DNA-binding</keyword>
<evidence type="ECO:0000259" key="6">
    <source>
        <dbReference type="SMART" id="SM00066"/>
    </source>
</evidence>
<proteinExistence type="predicted"/>
<protein>
    <submittedName>
        <fullName evidence="7">GAL4</fullName>
    </submittedName>
</protein>
<comment type="caution">
    <text evidence="7">The sequence shown here is derived from an EMBL/GenBank/DDBJ whole genome shotgun (WGS) entry which is preliminary data.</text>
</comment>
<feature type="domain" description="Zn(2)-C6 fungal-type" evidence="6">
    <location>
        <begin position="132"/>
        <end position="186"/>
    </location>
</feature>
<evidence type="ECO:0000256" key="1">
    <source>
        <dbReference type="ARBA" id="ARBA00023015"/>
    </source>
</evidence>
<evidence type="ECO:0000256" key="4">
    <source>
        <dbReference type="ARBA" id="ARBA00023242"/>
    </source>
</evidence>
<dbReference type="EMBL" id="MVGC01000006">
    <property type="protein sequence ID" value="RJE27250.1"/>
    <property type="molecule type" value="Genomic_DNA"/>
</dbReference>
<keyword evidence="8" id="KW-1185">Reference proteome</keyword>
<accession>A0A3A2ZX40</accession>
<dbReference type="GO" id="GO:0008270">
    <property type="term" value="F:zinc ion binding"/>
    <property type="evidence" value="ECO:0007669"/>
    <property type="project" value="InterPro"/>
</dbReference>